<dbReference type="EMBL" id="BAABCN010000002">
    <property type="protein sequence ID" value="GAA3861936.1"/>
    <property type="molecule type" value="Genomic_DNA"/>
</dbReference>
<proteinExistence type="inferred from homology"/>
<gene>
    <name evidence="3" type="ORF">GCM10022381_02750</name>
</gene>
<accession>A0ABP7K3E0</accession>
<dbReference type="Pfam" id="PF08327">
    <property type="entry name" value="AHSA1"/>
    <property type="match status" value="1"/>
</dbReference>
<organism evidence="3 4">
    <name type="scientific">Leifsonia kafniensis</name>
    <dbReference type="NCBI Taxonomy" id="475957"/>
    <lineage>
        <taxon>Bacteria</taxon>
        <taxon>Bacillati</taxon>
        <taxon>Actinomycetota</taxon>
        <taxon>Actinomycetes</taxon>
        <taxon>Micrococcales</taxon>
        <taxon>Microbacteriaceae</taxon>
        <taxon>Leifsonia</taxon>
    </lineage>
</organism>
<comment type="similarity">
    <text evidence="1">Belongs to the AHA1 family.</text>
</comment>
<name>A0ABP7K3E0_9MICO</name>
<evidence type="ECO:0000259" key="2">
    <source>
        <dbReference type="Pfam" id="PF08327"/>
    </source>
</evidence>
<evidence type="ECO:0000256" key="1">
    <source>
        <dbReference type="ARBA" id="ARBA00006817"/>
    </source>
</evidence>
<evidence type="ECO:0000313" key="3">
    <source>
        <dbReference type="EMBL" id="GAA3861936.1"/>
    </source>
</evidence>
<comment type="caution">
    <text evidence="3">The sequence shown here is derived from an EMBL/GenBank/DDBJ whole genome shotgun (WGS) entry which is preliminary data.</text>
</comment>
<dbReference type="InterPro" id="IPR013538">
    <property type="entry name" value="ASHA1/2-like_C"/>
</dbReference>
<dbReference type="InterPro" id="IPR023393">
    <property type="entry name" value="START-like_dom_sf"/>
</dbReference>
<reference evidence="4" key="1">
    <citation type="journal article" date="2019" name="Int. J. Syst. Evol. Microbiol.">
        <title>The Global Catalogue of Microorganisms (GCM) 10K type strain sequencing project: providing services to taxonomists for standard genome sequencing and annotation.</title>
        <authorList>
            <consortium name="The Broad Institute Genomics Platform"/>
            <consortium name="The Broad Institute Genome Sequencing Center for Infectious Disease"/>
            <person name="Wu L."/>
            <person name="Ma J."/>
        </authorList>
    </citation>
    <scope>NUCLEOTIDE SEQUENCE [LARGE SCALE GENOMIC DNA]</scope>
    <source>
        <strain evidence="4">JCM 17021</strain>
    </source>
</reference>
<keyword evidence="4" id="KW-1185">Reference proteome</keyword>
<dbReference type="Proteomes" id="UP001501803">
    <property type="component" value="Unassembled WGS sequence"/>
</dbReference>
<feature type="domain" description="Activator of Hsp90 ATPase homologue 1/2-like C-terminal" evidence="2">
    <location>
        <begin position="14"/>
        <end position="150"/>
    </location>
</feature>
<evidence type="ECO:0000313" key="4">
    <source>
        <dbReference type="Proteomes" id="UP001501803"/>
    </source>
</evidence>
<dbReference type="RefSeq" id="WP_345061535.1">
    <property type="nucleotide sequence ID" value="NZ_BAABCN010000002.1"/>
</dbReference>
<dbReference type="SUPFAM" id="SSF55961">
    <property type="entry name" value="Bet v1-like"/>
    <property type="match status" value="1"/>
</dbReference>
<dbReference type="Gene3D" id="3.30.530.20">
    <property type="match status" value="1"/>
</dbReference>
<sequence length="153" mass="17023">MRDAVSVGRLVDHAPRSAVWTAWTDPALVEQWWVPAPEVCRVVEMDLRPGGSFRTEISPDGTAFGPHITGCFLAVDELERVVFTDALVAGWRPAPASFITASFTLRDHPDGTEYTATEMHRDAADRDQHEQLGFHEGWGIVTRQLAELVESRP</sequence>
<dbReference type="CDD" id="cd08896">
    <property type="entry name" value="SRPBCC_CalC_Aha1-like_3"/>
    <property type="match status" value="1"/>
</dbReference>
<protein>
    <submittedName>
        <fullName evidence="3">SRPBCC family protein</fullName>
    </submittedName>
</protein>